<dbReference type="InterPro" id="IPR035983">
    <property type="entry name" value="Hect_E3_ubiquitin_ligase"/>
</dbReference>
<evidence type="ECO:0000256" key="8">
    <source>
        <dbReference type="ARBA" id="ARBA00022816"/>
    </source>
</evidence>
<dbReference type="FunFam" id="3.90.1750.10:FF:000003">
    <property type="entry name" value="E3 ubiquitin-protein ligase UPL1"/>
    <property type="match status" value="1"/>
</dbReference>
<feature type="compositionally biased region" description="Low complexity" evidence="13">
    <location>
        <begin position="2140"/>
        <end position="2149"/>
    </location>
</feature>
<comment type="subcellular location">
    <subcellularLocation>
        <location evidence="2">Nucleus</location>
    </subcellularLocation>
</comment>
<dbReference type="Gene3D" id="3.90.1750.10">
    <property type="entry name" value="Hect, E3 ligase catalytic domains"/>
    <property type="match status" value="1"/>
</dbReference>
<evidence type="ECO:0000313" key="16">
    <source>
        <dbReference type="Proteomes" id="UP001140562"/>
    </source>
</evidence>
<sequence>MSSPPTAATAQQQREARAAVLASLSSIGTSIDADLRTRTADLHTNSAAIAKQEKELAKQTAALRKETDKWQKVGDTSTKKLNEIGDVQNWAEMLERDLLVLEETFALRAPGANMKIKKQATSRHESTLSPMIADFIRATESIPLYQLPAHLASFPKQWPFPRGDAYHWIPVFNRFDRILELFNQEYGLVEGPQTQHFQWRLLLKGDAEDGNTSAESSTTEAVLDTLHVSQDGDRELIEQLLNFTRMLLENCGNRSLYSSSERLDKLLNTTSTSLLKATLRLGHRLSQRYQAARLRLAPATLHPSLLSSHYNISLDKIQKLSAPFSKGPAAATPIFGTPAGKGKDKTPGDRRNEADRFSPADVTGLFKLPESTLKQEFGGVHITYYEPTAAPEEGSSNSRTTIPNTDAPSTPTPVRRTSNMRNQTPRTPTASTAESPSTPAFTPGEPGGRPNGPRTFELSADKVAKTDIHDLLKQGLAELPASAHYELLHKLRAAKMLSSGAAGRDDAVAVRLLAIANMGFVHGEKEFHTRLGQQDADEPRRLQLAFQLAELVQPPGEGKPVISTELQTFTFNALEALAKHKSKSNDVCTALSVNVNHGVLFYIVRKLVAGLNTEDGPLVNLEEDEWRDALFSLLNTIPQSQQRTGENMVSAGLLEILVEVLKFRTDKAERNHPKILNFLDTFVYNLQHAFAALVSARGLEIIADLMQYEVDTSKKLAEEGKGMPKEYKTQLTDYQIPFYHQQTLRWLFKFLNHMMSHTGGNFDRLMRQLIDSSQLLTALRTVLSNASIFGSTVWSMAVNVLTSFIHNEPTSYQVIAEAGLSDAFLETVAAEPASEETAAAIASLTDATNPRPQQVYTPREPGQSLATGILPVAEAISTLPPAFGAICLAEAGMKLFQSSKALPRFFEIFESPAHVKALDADTEMPTMIGNTFDELVRHHPPLKARVLSCLSELIARVVQLCAAKAEKEGAGAKLWTEDAYGKLFVAGGRQALVGSQNVSGQAQQSGSITTDVEMQDVDKQKTPQSTAQPVSIDQIIDTEDSAQGPTTSQYIRVLCRFLSGFFSNHAMCAAFIEADGVESILDISSLACLDPKAKESRSMSEEFGRVVQVLVEQKPHITVPSLIKRTQRALEQLEPLLNHSGSTAFFAPFTTNASQDSEVGKNGTQYVKSLVTAHTLVSAMTLTFQSQMFNGRQQHPVSAQVNLADMYARLVDSLGKLHGSCVWEELLLQRNMPKAWEKETRIMSPGFGVAEADHIFGMGSSSRTSDPTEGPTSEDATPPQDTASLAPVPSQDSAQFKNTQTLRSLLSRIPLEIAPFFQSLGRLLLSRRTLETYQKQCATIVSDQLAQAVIDQLQFEAPKESRSLEDRYAYWIVTLTSLSQLMIDPHMDRTHTLTLLLVSFRNLGGFEVLGDVLNQFFETASEASRKESDDASEESKRLLHLSLGGIKIMLAFYSQITNNKIISESPQTSVMQSRSDRDATRADHFLFAQFVVELRCAAIKPVAKIWNSDLIDKATTSIVKTSINVLRSILECDGEHGAPKTIDKIPKRNKPIIKPWVPRNEDHMARLKEAGFEDSVAEEALYRCCDNYNLAHDYCQNQNRGQSSRNPIPRYEIEARGPPSASPSRAEVVVPEHSDNASVSTVDDTNDGSISETPDSRSVQMEDVTTDVSQQLPDTSGSTPVPDSQPAQPFVAPHDALAYQKRMAVGNKAKAVALDDLEKERMALRQNLVDRSLDILNSHDGVTFELADLITAAVAKAFDPAAMRSEIGVTLVQSLISYQSEDDFRSQGKKIAASAHLLALVLQEKDFYEVIVEELKDNFATLLGFIKIFPDQTPEDSSPWIGQVLLIIERLLAEDQLPRQIQWTPPTSDSQQEASVDDLPEPIVSIEEKNLLFQAVMDVLPRIGKDESLALSITRVLVMLTRTRKIASRLAEKRNIQRIFLMIKQLAGVTNEGLRSAFMIVLRHMIEDDNMIRQLMRTEIQQMFESRDRRQTDTTGYTRQMYNLAIRAPEIFVEITNEKLQLARFDPNQRPQTLMLKREEPVAEPNAEAGPSDTTTEADKPKESSELPPQKPVLERTKTMDLKLPVVENPDGVIHYLLCELLAYKEIEDKTEPPKPTESTAETSETAEATDAQPNSEGASTPSTTTSDPSKAERPTFKADAHPIYIYRCFILRCLAELLQSYNRTKIEFINFSRKADPYTMTPSKPRSGVLNYLLNVLVPIGTLNHEGDLGFKKKLATSNCAIDLVVSLCNKTGENALPKVEANQMSPYAETEQDLLFVRKFVLEHALKAFKDASSSDEALDMKYSRLLGIADIFSRMVSQRANGEMLTSNADLTPNLKQMAKIMYEKNFITILTTAISDIDLNFPNAKRVVKYILKPLKWLCYVAMDLSTHYDDSSAPDSADESEISTASDDDLVENDREETPDLFRNSTLGLFEPHDDYESDDDEDEDDEEMMYDDPYADDMEFDEGGELGDDDVVSEEEDEMLDMDIDDMGPIEGLPGDVDIEVELDDGAEGMESGTDDDSEEDDEDDEGDEDMDDDDDDEEEMSAEAAMDAMDELVEELEEVTGDDEGGSLADDQDDWSNEDDDFPAGMNGDSMPNPLSGFILDPPQLLEQMRQGGGDMEDFLGNEMGDDGEEEEEEEYDEDDIHYDPGMEDDEEGLPELGWGGGGWDEPIAPTSRHTHRLSPWMFPAGPGDRILVPAYRSHRPGAGPRATDDGINPLLQRGSRSHGGPAGRGESDWVHAIEGRGPRAANADSPVSFISNLLNAMSQGNAPQLQQHGGAIHLSFNNLPIGIPPPFDVGFHRNMVPPRPNGMPRSAREDPHTAVVFSKAYTSQRWQEEARILYGPSAIEKGQRVINSILKLLVPPALEVAKKREEERKAEVARKAQEEKERREQKDREERDAREKEGKERQEREAAEAAEAASRAAETTASQELSEQPAAAAEGTSMEGVEAGPAEPEAPAVPVQRIVTTLRGREYDITELGIDLEYLDALPEELREEVLLQQVAERRQEQRQQQAQRARQEQQVQQQQSSASAGNAAQNEEPTELDEEFLAALPPEMRAELLQQEAADRRRREREENRRRNAANAGAPAPQAEEIDAASFFATLDPALRAAVLMDTDEDTLRQLPPEISAEARAYGGDRRLNQFEFGYQRGGRRGNPEDPSQKKKARPCVQMLDKAGVATLLRLMFIPQQGSAKSSLSSILRYVCENRQNRAEVISILLSILQDGSADVNAVERSFAQLSLRAKQPQQPADKTPKISRKNGALSINSDVSPLMVVQQCLNTLAQLTEKNPTVWQFFLTEHETSVSFKNRSNRKGKGKDAKSARFPVNALLTLLDRKLIVESSAIMEQLTSLLRIITQPLQQIKKDKEKAAEDAKKAADAAASGPSTEASTEGIEQVATELQAGQDTEMASATDASANTAPTTEGEGSSAKPEETKTEEEKGKKHRSIAPPDIPENNLRLVAKILAARECNSKVFQETLNVISNLSPIPGAKEIFGQELLGIAKDLAKNILDDLASLTAQVAKAESHTDVQGIALAKFSPTTSDQTKLLRALTALDYLFDPSRHNKDKPEVSAEALEPQQKEDILLTLYEDAAFAPLWTKLSDCLTVIRERGNMLNIATTLLPLIESLMVVCKNTTLKELPLSKMLPKEFALSSPPPESKMESLFFNFTEEHRKILNDLVRQNPKLMSGSFALLVKNSKVLEFDNKRNYFNRKLHSRGGDRQPHPPLQLSVRRDQVFLDSFKSLYFKSAEEMKYGKLSIRFHGEEGVDAGGVTREWFQVIARQMFNADYALFVPVASDRTTFHPNRLSSINPEHLMFFKFIGRIIGKALYEGRVLDCHFSRAVYKQIMSKQVNLKDMETLDLEYYKSLEWMLHNDITDIITETFSTEVEAFGEMQTVDLIENGRNIPVTEDNKHEYIRLITEYRLTGAVEEQLKEFLRGFHDIVPAELVSIFSEQELELLISGLPDINVDDWKNNTEYHNYTAASPQIQWFWRAVRTFEKEEQAKLLQFVTGTSKVPLNGFKELEGMNGFSKFNIHRDYGSKDRLPSSHTCFNQLDLPEYESYEDLRKALYTAMTAGGEYFGFA</sequence>
<feature type="compositionally biased region" description="Polar residues" evidence="13">
    <location>
        <begin position="1666"/>
        <end position="1687"/>
    </location>
</feature>
<dbReference type="InterPro" id="IPR000569">
    <property type="entry name" value="HECT_dom"/>
</dbReference>
<dbReference type="InterPro" id="IPR016024">
    <property type="entry name" value="ARM-type_fold"/>
</dbReference>
<keyword evidence="9" id="KW-0539">Nucleus</keyword>
<dbReference type="GO" id="GO:0000209">
    <property type="term" value="P:protein polyubiquitination"/>
    <property type="evidence" value="ECO:0007669"/>
    <property type="project" value="TreeGrafter"/>
</dbReference>
<feature type="region of interest" description="Disordered" evidence="13">
    <location>
        <begin position="3152"/>
        <end position="3171"/>
    </location>
</feature>
<feature type="compositionally biased region" description="Polar residues" evidence="13">
    <location>
        <begin position="394"/>
        <end position="409"/>
    </location>
</feature>
<feature type="compositionally biased region" description="Acidic residues" evidence="13">
    <location>
        <begin position="2439"/>
        <end position="2494"/>
    </location>
</feature>
<dbReference type="CDD" id="cd00078">
    <property type="entry name" value="HECTc"/>
    <property type="match status" value="1"/>
</dbReference>
<keyword evidence="16" id="KW-1185">Reference proteome</keyword>
<evidence type="ECO:0000256" key="10">
    <source>
        <dbReference type="ARBA" id="ARBA00034494"/>
    </source>
</evidence>
<proteinExistence type="inferred from homology"/>
<keyword evidence="6 15" id="KW-0808">Transferase</keyword>
<comment type="pathway">
    <text evidence="3">Protein modification; protein ubiquitination.</text>
</comment>
<dbReference type="SUPFAM" id="SSF56204">
    <property type="entry name" value="Hect, E3 ligase catalytic domain"/>
    <property type="match status" value="1"/>
</dbReference>
<feature type="domain" description="HECT" evidence="14">
    <location>
        <begin position="3751"/>
        <end position="4087"/>
    </location>
</feature>
<name>A0A9W9C2E7_9PLEO</name>
<dbReference type="SUPFAM" id="SSF48371">
    <property type="entry name" value="ARM repeat"/>
    <property type="match status" value="2"/>
</dbReference>
<keyword evidence="5" id="KW-0813">Transport</keyword>
<comment type="similarity">
    <text evidence="10">Belongs to the UPL family. TOM1/PTR1 subfamily.</text>
</comment>
<feature type="compositionally biased region" description="Basic and acidic residues" evidence="13">
    <location>
        <begin position="3434"/>
        <end position="3445"/>
    </location>
</feature>
<feature type="region of interest" description="Disordered" evidence="13">
    <location>
        <begin position="2394"/>
        <end position="2658"/>
    </location>
</feature>
<feature type="compositionally biased region" description="Polar residues" evidence="13">
    <location>
        <begin position="1259"/>
        <end position="1283"/>
    </location>
</feature>
<feature type="compositionally biased region" description="Basic and acidic residues" evidence="13">
    <location>
        <begin position="341"/>
        <end position="358"/>
    </location>
</feature>
<dbReference type="PROSITE" id="PS50237">
    <property type="entry name" value="HECT"/>
    <property type="match status" value="1"/>
</dbReference>
<feature type="compositionally biased region" description="Low complexity" evidence="13">
    <location>
        <begin position="3086"/>
        <end position="3095"/>
    </location>
</feature>
<evidence type="ECO:0000256" key="6">
    <source>
        <dbReference type="ARBA" id="ARBA00022679"/>
    </source>
</evidence>
<dbReference type="InterPro" id="IPR009060">
    <property type="entry name" value="UBA-like_sf"/>
</dbReference>
<organism evidence="15 16">
    <name type="scientific">Didymella glomerata</name>
    <dbReference type="NCBI Taxonomy" id="749621"/>
    <lineage>
        <taxon>Eukaryota</taxon>
        <taxon>Fungi</taxon>
        <taxon>Dikarya</taxon>
        <taxon>Ascomycota</taxon>
        <taxon>Pezizomycotina</taxon>
        <taxon>Dothideomycetes</taxon>
        <taxon>Pleosporomycetidae</taxon>
        <taxon>Pleosporales</taxon>
        <taxon>Pleosporineae</taxon>
        <taxon>Didymellaceae</taxon>
        <taxon>Didymella</taxon>
    </lineage>
</organism>
<dbReference type="Pfam" id="PF14377">
    <property type="entry name" value="UBM"/>
    <property type="match status" value="3"/>
</dbReference>
<dbReference type="SUPFAM" id="SSF46934">
    <property type="entry name" value="UBA-like"/>
    <property type="match status" value="1"/>
</dbReference>
<evidence type="ECO:0000256" key="5">
    <source>
        <dbReference type="ARBA" id="ARBA00022448"/>
    </source>
</evidence>
<evidence type="ECO:0000256" key="12">
    <source>
        <dbReference type="SAM" id="Coils"/>
    </source>
</evidence>
<dbReference type="FunFam" id="3.30.2410.10:FF:000004">
    <property type="entry name" value="E3 ubiquitin-protein ligase HUWE1, variant"/>
    <property type="match status" value="1"/>
</dbReference>
<evidence type="ECO:0000256" key="13">
    <source>
        <dbReference type="SAM" id="MobiDB-lite"/>
    </source>
</evidence>
<dbReference type="InterPro" id="IPR010309">
    <property type="entry name" value="E3_Ub_ligase_DUF908"/>
</dbReference>
<dbReference type="InterPro" id="IPR010314">
    <property type="entry name" value="E3_Ub_ligase_DUF913"/>
</dbReference>
<evidence type="ECO:0000256" key="1">
    <source>
        <dbReference type="ARBA" id="ARBA00000885"/>
    </source>
</evidence>
<dbReference type="Gene3D" id="3.30.2410.10">
    <property type="entry name" value="Hect, E3 ligase catalytic domain"/>
    <property type="match status" value="1"/>
</dbReference>
<comment type="catalytic activity">
    <reaction evidence="1">
        <text>S-ubiquitinyl-[E2 ubiquitin-conjugating enzyme]-L-cysteine + [acceptor protein]-L-lysine = [E2 ubiquitin-conjugating enzyme]-L-cysteine + N(6)-ubiquitinyl-[acceptor protein]-L-lysine.</text>
        <dbReference type="EC" id="2.3.2.26"/>
    </reaction>
</comment>
<accession>A0A9W9C2E7</accession>
<feature type="compositionally biased region" description="Acidic residues" evidence="13">
    <location>
        <begin position="2555"/>
        <end position="2589"/>
    </location>
</feature>
<feature type="compositionally biased region" description="Polar residues" evidence="13">
    <location>
        <begin position="1636"/>
        <end position="1659"/>
    </location>
</feature>
<dbReference type="GO" id="GO:0006511">
    <property type="term" value="P:ubiquitin-dependent protein catabolic process"/>
    <property type="evidence" value="ECO:0007669"/>
    <property type="project" value="TreeGrafter"/>
</dbReference>
<gene>
    <name evidence="15" type="primary">TOM1</name>
    <name evidence="15" type="ORF">N0V87_002311</name>
</gene>
<dbReference type="OrthoDB" id="8068875at2759"/>
<evidence type="ECO:0000259" key="14">
    <source>
        <dbReference type="PROSITE" id="PS50237"/>
    </source>
</evidence>
<feature type="compositionally biased region" description="Basic and acidic residues" evidence="13">
    <location>
        <begin position="3070"/>
        <end position="3083"/>
    </location>
</feature>
<feature type="compositionally biased region" description="Polar residues" evidence="13">
    <location>
        <begin position="3408"/>
        <end position="3429"/>
    </location>
</feature>
<feature type="compositionally biased region" description="Acidic residues" evidence="13">
    <location>
        <begin position="2401"/>
        <end position="2416"/>
    </location>
</feature>
<feature type="compositionally biased region" description="Acidic residues" evidence="13">
    <location>
        <begin position="2622"/>
        <end position="2658"/>
    </location>
</feature>
<feature type="active site" description="Glycyl thioester intermediate" evidence="11">
    <location>
        <position position="4054"/>
    </location>
</feature>
<feature type="compositionally biased region" description="Low complexity" evidence="13">
    <location>
        <begin position="424"/>
        <end position="444"/>
    </location>
</feature>
<feature type="region of interest" description="Disordered" evidence="13">
    <location>
        <begin position="3408"/>
        <end position="3456"/>
    </location>
</feature>
<feature type="compositionally biased region" description="Basic and acidic residues" evidence="13">
    <location>
        <begin position="2876"/>
        <end position="2919"/>
    </location>
</feature>
<feature type="compositionally biased region" description="Low complexity" evidence="13">
    <location>
        <begin position="3015"/>
        <end position="3037"/>
    </location>
</feature>
<feature type="region of interest" description="Disordered" evidence="13">
    <location>
        <begin position="2876"/>
        <end position="2964"/>
    </location>
</feature>
<feature type="region of interest" description="Disordered" evidence="13">
    <location>
        <begin position="1597"/>
        <end position="1689"/>
    </location>
</feature>
<dbReference type="GO" id="GO:0005737">
    <property type="term" value="C:cytoplasm"/>
    <property type="evidence" value="ECO:0007669"/>
    <property type="project" value="TreeGrafter"/>
</dbReference>
<dbReference type="Pfam" id="PF06025">
    <property type="entry name" value="DUF913"/>
    <property type="match status" value="1"/>
</dbReference>
<feature type="region of interest" description="Disordered" evidence="13">
    <location>
        <begin position="3015"/>
        <end position="3049"/>
    </location>
</feature>
<evidence type="ECO:0000256" key="11">
    <source>
        <dbReference type="PROSITE-ProRule" id="PRU00104"/>
    </source>
</evidence>
<feature type="compositionally biased region" description="Basic and acidic residues" evidence="13">
    <location>
        <begin position="3370"/>
        <end position="3381"/>
    </location>
</feature>
<feature type="coiled-coil region" evidence="12">
    <location>
        <begin position="1707"/>
        <end position="1734"/>
    </location>
</feature>
<feature type="region of interest" description="Disordered" evidence="13">
    <location>
        <begin position="329"/>
        <end position="363"/>
    </location>
</feature>
<feature type="compositionally biased region" description="Polar residues" evidence="13">
    <location>
        <begin position="1597"/>
        <end position="1606"/>
    </location>
</feature>
<feature type="region of interest" description="Disordered" evidence="13">
    <location>
        <begin position="1258"/>
        <end position="1293"/>
    </location>
</feature>
<feature type="region of interest" description="Disordered" evidence="13">
    <location>
        <begin position="3069"/>
        <end position="3095"/>
    </location>
</feature>
<dbReference type="PANTHER" id="PTHR11254">
    <property type="entry name" value="HECT DOMAIN UBIQUITIN-PROTEIN LIGASE"/>
    <property type="match status" value="1"/>
</dbReference>
<feature type="region of interest" description="Disordered" evidence="13">
    <location>
        <begin position="388"/>
        <end position="454"/>
    </location>
</feature>
<feature type="region of interest" description="Disordered" evidence="13">
    <location>
        <begin position="2036"/>
        <end position="2076"/>
    </location>
</feature>
<evidence type="ECO:0000256" key="2">
    <source>
        <dbReference type="ARBA" id="ARBA00004123"/>
    </source>
</evidence>
<feature type="compositionally biased region" description="Low complexity" evidence="13">
    <location>
        <begin position="2117"/>
        <end position="2132"/>
    </location>
</feature>
<feature type="compositionally biased region" description="Acidic residues" evidence="13">
    <location>
        <begin position="2503"/>
        <end position="2548"/>
    </location>
</feature>
<dbReference type="Pfam" id="PF06012">
    <property type="entry name" value="DUF908"/>
    <property type="match status" value="1"/>
</dbReference>
<dbReference type="Pfam" id="PF00632">
    <property type="entry name" value="HECT"/>
    <property type="match status" value="1"/>
</dbReference>
<keyword evidence="12" id="KW-0175">Coiled coil</keyword>
<evidence type="ECO:0000256" key="7">
    <source>
        <dbReference type="ARBA" id="ARBA00022786"/>
    </source>
</evidence>
<dbReference type="Gene3D" id="3.30.2160.10">
    <property type="entry name" value="Hect, E3 ligase catalytic domain"/>
    <property type="match status" value="1"/>
</dbReference>
<dbReference type="PANTHER" id="PTHR11254:SF67">
    <property type="entry name" value="E3 UBIQUITIN-PROTEIN LIGASE HUWE1"/>
    <property type="match status" value="1"/>
</dbReference>
<dbReference type="InterPro" id="IPR050409">
    <property type="entry name" value="E3_ubiq-protein_ligase"/>
</dbReference>
<dbReference type="SMART" id="SM00119">
    <property type="entry name" value="HECTc"/>
    <property type="match status" value="1"/>
</dbReference>
<keyword evidence="8" id="KW-0509">mRNA transport</keyword>
<comment type="caution">
    <text evidence="15">The sequence shown here is derived from an EMBL/GenBank/DDBJ whole genome shotgun (WGS) entry which is preliminary data.</text>
</comment>
<dbReference type="EC" id="2.3.2.26" evidence="4"/>
<dbReference type="EMBL" id="JAPEUV010000015">
    <property type="protein sequence ID" value="KAJ4340650.1"/>
    <property type="molecule type" value="Genomic_DNA"/>
</dbReference>
<evidence type="ECO:0000256" key="9">
    <source>
        <dbReference type="ARBA" id="ARBA00023242"/>
    </source>
</evidence>
<dbReference type="InterPro" id="IPR025527">
    <property type="entry name" value="HUWE1/Rev1_UBM"/>
</dbReference>
<keyword evidence="15" id="KW-0012">Acyltransferase</keyword>
<feature type="region of interest" description="Disordered" evidence="13">
    <location>
        <begin position="3370"/>
        <end position="3396"/>
    </location>
</feature>
<dbReference type="FunFam" id="3.30.2160.10:FF:000001">
    <property type="entry name" value="E3 ubiquitin-protein ligase NEDD4-like"/>
    <property type="match status" value="1"/>
</dbReference>
<dbReference type="GO" id="GO:0051028">
    <property type="term" value="P:mRNA transport"/>
    <property type="evidence" value="ECO:0007669"/>
    <property type="project" value="UniProtKB-KW"/>
</dbReference>
<keyword evidence="7 11" id="KW-0833">Ubl conjugation pathway</keyword>
<evidence type="ECO:0000313" key="15">
    <source>
        <dbReference type="EMBL" id="KAJ4340650.1"/>
    </source>
</evidence>
<feature type="region of interest" description="Disordered" evidence="13">
    <location>
        <begin position="2109"/>
        <end position="2155"/>
    </location>
</feature>
<evidence type="ECO:0000256" key="3">
    <source>
        <dbReference type="ARBA" id="ARBA00004906"/>
    </source>
</evidence>
<dbReference type="CDD" id="cd22249">
    <property type="entry name" value="UDM1_RNF168_RNF169-like"/>
    <property type="match status" value="1"/>
</dbReference>
<protein>
    <recommendedName>
        <fullName evidence="4">HECT-type E3 ubiquitin transferase</fullName>
        <ecNumber evidence="4">2.3.2.26</ecNumber>
    </recommendedName>
</protein>
<reference evidence="15" key="1">
    <citation type="submission" date="2022-10" db="EMBL/GenBank/DDBJ databases">
        <title>Tapping the CABI collections for fungal endophytes: first genome assemblies for Collariella, Neodidymelliopsis, Ascochyta clinopodiicola, Didymella pomorum, Didymosphaeria variabile, Neocosmospora piperis and Neocucurbitaria cava.</title>
        <authorList>
            <person name="Hill R."/>
        </authorList>
    </citation>
    <scope>NUCLEOTIDE SEQUENCE</scope>
    <source>
        <strain evidence="15">IMI 360193</strain>
    </source>
</reference>
<feature type="compositionally biased region" description="Low complexity" evidence="13">
    <location>
        <begin position="2921"/>
        <end position="2936"/>
    </location>
</feature>
<evidence type="ECO:0000256" key="4">
    <source>
        <dbReference type="ARBA" id="ARBA00012485"/>
    </source>
</evidence>
<dbReference type="Proteomes" id="UP001140562">
    <property type="component" value="Unassembled WGS sequence"/>
</dbReference>
<dbReference type="Pfam" id="PF06320">
    <property type="entry name" value="GCN5L1"/>
    <property type="match status" value="1"/>
</dbReference>
<dbReference type="GO" id="GO:0005634">
    <property type="term" value="C:nucleus"/>
    <property type="evidence" value="ECO:0007669"/>
    <property type="project" value="UniProtKB-SubCell"/>
</dbReference>
<dbReference type="GO" id="GO:0061630">
    <property type="term" value="F:ubiquitin protein ligase activity"/>
    <property type="evidence" value="ECO:0007669"/>
    <property type="project" value="UniProtKB-EC"/>
</dbReference>
<feature type="compositionally biased region" description="Low complexity" evidence="13">
    <location>
        <begin position="2951"/>
        <end position="2964"/>
    </location>
</feature>